<reference evidence="3 4" key="1">
    <citation type="submission" date="2018-11" db="EMBL/GenBank/DDBJ databases">
        <title>Genome assembly of Steccherinum ochraceum LE-BIN_3174, the white-rot fungus of the Steccherinaceae family (The Residual Polyporoid clade, Polyporales, Basidiomycota).</title>
        <authorList>
            <person name="Fedorova T.V."/>
            <person name="Glazunova O.A."/>
            <person name="Landesman E.O."/>
            <person name="Moiseenko K.V."/>
            <person name="Psurtseva N.V."/>
            <person name="Savinova O.S."/>
            <person name="Shakhova N.V."/>
            <person name="Tyazhelova T.V."/>
            <person name="Vasina D.V."/>
        </authorList>
    </citation>
    <scope>NUCLEOTIDE SEQUENCE [LARGE SCALE GENOMIC DNA]</scope>
    <source>
        <strain evidence="3 4">LE-BIN_3174</strain>
    </source>
</reference>
<sequence length="174" mass="18752">MRLSTAFTAVVALTSTAALAAPLSRRSLEQRIYARGDVLSSLTARDVTKILDARDMKNIQLKKRTPHPVQGPLPHPDTPPEHPTPVHAIQESRPMRDPGPGPGQAVEPPVPNSLSPMKPFDDGVNHENTGGQMVYTGPKLADPKDPPVATEDVKGKETLPPISELKLSKLPPSY</sequence>
<keyword evidence="2" id="KW-0732">Signal</keyword>
<protein>
    <submittedName>
        <fullName evidence="3">Uncharacterized protein</fullName>
    </submittedName>
</protein>
<feature type="chain" id="PRO_5020875616" evidence="2">
    <location>
        <begin position="21"/>
        <end position="174"/>
    </location>
</feature>
<dbReference type="AlphaFoldDB" id="A0A4R0RJW5"/>
<gene>
    <name evidence="3" type="ORF">EIP91_009340</name>
</gene>
<keyword evidence="4" id="KW-1185">Reference proteome</keyword>
<feature type="signal peptide" evidence="2">
    <location>
        <begin position="1"/>
        <end position="20"/>
    </location>
</feature>
<comment type="caution">
    <text evidence="3">The sequence shown here is derived from an EMBL/GenBank/DDBJ whole genome shotgun (WGS) entry which is preliminary data.</text>
</comment>
<evidence type="ECO:0000256" key="1">
    <source>
        <dbReference type="SAM" id="MobiDB-lite"/>
    </source>
</evidence>
<evidence type="ECO:0000313" key="3">
    <source>
        <dbReference type="EMBL" id="TCD68950.1"/>
    </source>
</evidence>
<proteinExistence type="predicted"/>
<organism evidence="3 4">
    <name type="scientific">Steccherinum ochraceum</name>
    <dbReference type="NCBI Taxonomy" id="92696"/>
    <lineage>
        <taxon>Eukaryota</taxon>
        <taxon>Fungi</taxon>
        <taxon>Dikarya</taxon>
        <taxon>Basidiomycota</taxon>
        <taxon>Agaricomycotina</taxon>
        <taxon>Agaricomycetes</taxon>
        <taxon>Polyporales</taxon>
        <taxon>Steccherinaceae</taxon>
        <taxon>Steccherinum</taxon>
    </lineage>
</organism>
<name>A0A4R0RJW5_9APHY</name>
<evidence type="ECO:0000256" key="2">
    <source>
        <dbReference type="SAM" id="SignalP"/>
    </source>
</evidence>
<dbReference type="Proteomes" id="UP000292702">
    <property type="component" value="Unassembled WGS sequence"/>
</dbReference>
<accession>A0A4R0RJW5</accession>
<dbReference type="EMBL" id="RWJN01000053">
    <property type="protein sequence ID" value="TCD68950.1"/>
    <property type="molecule type" value="Genomic_DNA"/>
</dbReference>
<feature type="compositionally biased region" description="Basic and acidic residues" evidence="1">
    <location>
        <begin position="141"/>
        <end position="157"/>
    </location>
</feature>
<feature type="compositionally biased region" description="Pro residues" evidence="1">
    <location>
        <begin position="69"/>
        <end position="83"/>
    </location>
</feature>
<evidence type="ECO:0000313" key="4">
    <source>
        <dbReference type="Proteomes" id="UP000292702"/>
    </source>
</evidence>
<feature type="region of interest" description="Disordered" evidence="1">
    <location>
        <begin position="58"/>
        <end position="174"/>
    </location>
</feature>